<dbReference type="CDD" id="cd03138">
    <property type="entry name" value="GATase1_AraC_2"/>
    <property type="match status" value="1"/>
</dbReference>
<dbReference type="PROSITE" id="PS01124">
    <property type="entry name" value="HTH_ARAC_FAMILY_2"/>
    <property type="match status" value="1"/>
</dbReference>
<accession>A0ABR9CBL6</accession>
<dbReference type="SMART" id="SM00342">
    <property type="entry name" value="HTH_ARAC"/>
    <property type="match status" value="1"/>
</dbReference>
<dbReference type="SUPFAM" id="SSF46689">
    <property type="entry name" value="Homeodomain-like"/>
    <property type="match status" value="2"/>
</dbReference>
<dbReference type="EMBL" id="JACYXJ010000005">
    <property type="protein sequence ID" value="MBD8877289.1"/>
    <property type="molecule type" value="Genomic_DNA"/>
</dbReference>
<dbReference type="InterPro" id="IPR018060">
    <property type="entry name" value="HTH_AraC"/>
</dbReference>
<keyword evidence="3" id="KW-0804">Transcription</keyword>
<evidence type="ECO:0000313" key="6">
    <source>
        <dbReference type="Proteomes" id="UP000615687"/>
    </source>
</evidence>
<protein>
    <submittedName>
        <fullName evidence="5">GlxA family transcriptional regulator</fullName>
    </submittedName>
</protein>
<evidence type="ECO:0000313" key="5">
    <source>
        <dbReference type="EMBL" id="MBD8877289.1"/>
    </source>
</evidence>
<dbReference type="InterPro" id="IPR018062">
    <property type="entry name" value="HTH_AraC-typ_CS"/>
</dbReference>
<feature type="domain" description="HTH araC/xylS-type" evidence="4">
    <location>
        <begin position="233"/>
        <end position="331"/>
    </location>
</feature>
<dbReference type="PROSITE" id="PS00041">
    <property type="entry name" value="HTH_ARAC_FAMILY_1"/>
    <property type="match status" value="1"/>
</dbReference>
<dbReference type="RefSeq" id="WP_192109730.1">
    <property type="nucleotide sequence ID" value="NZ_JACYXJ010000005.1"/>
</dbReference>
<dbReference type="InterPro" id="IPR002818">
    <property type="entry name" value="DJ-1/PfpI"/>
</dbReference>
<keyword evidence="2" id="KW-0238">DNA-binding</keyword>
<organism evidence="5 6">
    <name type="scientific">Roseibium polysiphoniae</name>
    <dbReference type="NCBI Taxonomy" id="2571221"/>
    <lineage>
        <taxon>Bacteria</taxon>
        <taxon>Pseudomonadati</taxon>
        <taxon>Pseudomonadota</taxon>
        <taxon>Alphaproteobacteria</taxon>
        <taxon>Hyphomicrobiales</taxon>
        <taxon>Stappiaceae</taxon>
        <taxon>Roseibium</taxon>
    </lineage>
</organism>
<dbReference type="Gene3D" id="1.10.10.60">
    <property type="entry name" value="Homeodomain-like"/>
    <property type="match status" value="1"/>
</dbReference>
<dbReference type="Proteomes" id="UP000615687">
    <property type="component" value="Unassembled WGS sequence"/>
</dbReference>
<evidence type="ECO:0000259" key="4">
    <source>
        <dbReference type="PROSITE" id="PS01124"/>
    </source>
</evidence>
<keyword evidence="1" id="KW-0805">Transcription regulation</keyword>
<dbReference type="InterPro" id="IPR029062">
    <property type="entry name" value="Class_I_gatase-like"/>
</dbReference>
<dbReference type="Pfam" id="PF12833">
    <property type="entry name" value="HTH_18"/>
    <property type="match status" value="1"/>
</dbReference>
<dbReference type="PANTHER" id="PTHR43130:SF3">
    <property type="entry name" value="HTH-TYPE TRANSCRIPTIONAL REGULATOR RV1931C"/>
    <property type="match status" value="1"/>
</dbReference>
<evidence type="ECO:0000256" key="1">
    <source>
        <dbReference type="ARBA" id="ARBA00023015"/>
    </source>
</evidence>
<dbReference type="SUPFAM" id="SSF52317">
    <property type="entry name" value="Class I glutamine amidotransferase-like"/>
    <property type="match status" value="1"/>
</dbReference>
<reference evidence="5 6" key="1">
    <citation type="submission" date="2020-09" db="EMBL/GenBank/DDBJ databases">
        <title>The genome sequence of type strain Labrenzia polysiphoniae KACC 19711.</title>
        <authorList>
            <person name="Liu Y."/>
        </authorList>
    </citation>
    <scope>NUCLEOTIDE SEQUENCE [LARGE SCALE GENOMIC DNA]</scope>
    <source>
        <strain evidence="5 6">KACC 19711</strain>
    </source>
</reference>
<comment type="caution">
    <text evidence="5">The sequence shown here is derived from an EMBL/GenBank/DDBJ whole genome shotgun (WGS) entry which is preliminary data.</text>
</comment>
<dbReference type="InterPro" id="IPR052158">
    <property type="entry name" value="INH-QAR"/>
</dbReference>
<gene>
    <name evidence="5" type="ORF">IG617_13405</name>
</gene>
<sequence>MTSFEAEVTKQQKGCVAEVALLIYPECQLAAIYGLTDLFGIASQWIGEEPKPWIRVTHWQIPDGAGGRRGAPHCVWDSHPGEEHRLDYVILPPSVAMPEKMRPMPEAADWLKVQHGSGTRVCSVCAGAFVLAESGLIDGRRVTTHWAFAEQLSARFPKIDVAEEHMVLDDGDIITAGGILAWTDLGLTLVDRLMGPSAMLATARFLLIDPPRQLQRPFSQFLPKFDHGDEPILRVQRHVHARMAEPHSLEELAGIAGLGTRTFLRRFSKSTGLKPTEYVQNARVAKAREILELTGRTVEQITWEVGYTDPAAFRKVFQKLTGLTPNTYRQRFGVGQNRTDLS</sequence>
<dbReference type="PANTHER" id="PTHR43130">
    <property type="entry name" value="ARAC-FAMILY TRANSCRIPTIONAL REGULATOR"/>
    <property type="match status" value="1"/>
</dbReference>
<proteinExistence type="predicted"/>
<evidence type="ECO:0000256" key="3">
    <source>
        <dbReference type="ARBA" id="ARBA00023163"/>
    </source>
</evidence>
<dbReference type="InterPro" id="IPR009057">
    <property type="entry name" value="Homeodomain-like_sf"/>
</dbReference>
<keyword evidence="6" id="KW-1185">Reference proteome</keyword>
<evidence type="ECO:0000256" key="2">
    <source>
        <dbReference type="ARBA" id="ARBA00023125"/>
    </source>
</evidence>
<dbReference type="Pfam" id="PF01965">
    <property type="entry name" value="DJ-1_PfpI"/>
    <property type="match status" value="1"/>
</dbReference>
<name>A0ABR9CBL6_9HYPH</name>
<dbReference type="Gene3D" id="3.40.50.880">
    <property type="match status" value="1"/>
</dbReference>